<feature type="region of interest" description="Disordered" evidence="1">
    <location>
        <begin position="61"/>
        <end position="134"/>
    </location>
</feature>
<dbReference type="EMBL" id="HBGA01052633">
    <property type="protein sequence ID" value="CAD9008259.1"/>
    <property type="molecule type" value="Transcribed_RNA"/>
</dbReference>
<evidence type="ECO:0000313" key="2">
    <source>
        <dbReference type="EMBL" id="CAD9008259.1"/>
    </source>
</evidence>
<protein>
    <submittedName>
        <fullName evidence="2">Uncharacterized protein</fullName>
    </submittedName>
</protein>
<dbReference type="AlphaFoldDB" id="A0A7S1NBP3"/>
<name>A0A7S1NBP3_9EUGL</name>
<accession>A0A7S1NBP3</accession>
<feature type="compositionally biased region" description="Polar residues" evidence="1">
    <location>
        <begin position="61"/>
        <end position="70"/>
    </location>
</feature>
<sequence>MHKREFHDGKTMSVLLASVPWFTMCPERIFSLLMDRCRGQEQEQEAAQAFSLFPQAQTNLVSGHGNSLARSRSGRNDSSHTGSGKGGGKGQGKGACHKCGSPDHWASKWPSRVPNPADSQLPEAPKDPGSSYNGRPCVHFKLAGRPANHWYQGCEHWKKWDAELKNAAEKVAEKNG</sequence>
<proteinExistence type="predicted"/>
<organism evidence="2">
    <name type="scientific">Eutreptiella gymnastica</name>
    <dbReference type="NCBI Taxonomy" id="73025"/>
    <lineage>
        <taxon>Eukaryota</taxon>
        <taxon>Discoba</taxon>
        <taxon>Euglenozoa</taxon>
        <taxon>Euglenida</taxon>
        <taxon>Spirocuta</taxon>
        <taxon>Euglenophyceae</taxon>
        <taxon>Eutreptiales</taxon>
        <taxon>Eutreptiaceae</taxon>
        <taxon>Eutreptiella</taxon>
    </lineage>
</organism>
<gene>
    <name evidence="2" type="ORF">EGYM00392_LOCUS19353</name>
</gene>
<feature type="compositionally biased region" description="Gly residues" evidence="1">
    <location>
        <begin position="83"/>
        <end position="93"/>
    </location>
</feature>
<reference evidence="2" key="1">
    <citation type="submission" date="2021-01" db="EMBL/GenBank/DDBJ databases">
        <authorList>
            <person name="Corre E."/>
            <person name="Pelletier E."/>
            <person name="Niang G."/>
            <person name="Scheremetjew M."/>
            <person name="Finn R."/>
            <person name="Kale V."/>
            <person name="Holt S."/>
            <person name="Cochrane G."/>
            <person name="Meng A."/>
            <person name="Brown T."/>
            <person name="Cohen L."/>
        </authorList>
    </citation>
    <scope>NUCLEOTIDE SEQUENCE</scope>
    <source>
        <strain evidence="2">NIES-381</strain>
    </source>
</reference>
<evidence type="ECO:0000256" key="1">
    <source>
        <dbReference type="SAM" id="MobiDB-lite"/>
    </source>
</evidence>